<evidence type="ECO:0000256" key="9">
    <source>
        <dbReference type="PIRSR" id="PIRSR600175-1"/>
    </source>
</evidence>
<keyword evidence="5" id="KW-0769">Symport</keyword>
<comment type="subcellular location">
    <subcellularLocation>
        <location evidence="1">Membrane</location>
        <topology evidence="1">Multi-pass membrane protein</topology>
    </subcellularLocation>
</comment>
<evidence type="ECO:0000256" key="4">
    <source>
        <dbReference type="ARBA" id="ARBA00022692"/>
    </source>
</evidence>
<dbReference type="PROSITE" id="PS50267">
    <property type="entry name" value="NA_NEUROTRAN_SYMP_3"/>
    <property type="match status" value="1"/>
</dbReference>
<keyword evidence="4" id="KW-0812">Transmembrane</keyword>
<evidence type="ECO:0000256" key="2">
    <source>
        <dbReference type="ARBA" id="ARBA00006459"/>
    </source>
</evidence>
<keyword evidence="8" id="KW-0325">Glycoprotein</keyword>
<gene>
    <name evidence="11" type="primary">WBGene00282420</name>
</gene>
<protein>
    <submittedName>
        <fullName evidence="11">Neurotransmitter transporter</fullName>
    </submittedName>
</protein>
<dbReference type="PANTHER" id="PTHR11616:SF321">
    <property type="entry name" value="SODIUM-DEPENDENT NUTRIENT AMINO ACID TRANSPORTER 1-RELATED"/>
    <property type="match status" value="1"/>
</dbReference>
<dbReference type="SUPFAM" id="SSF161070">
    <property type="entry name" value="SNF-like"/>
    <property type="match status" value="1"/>
</dbReference>
<evidence type="ECO:0000313" key="12">
    <source>
        <dbReference type="Proteomes" id="UP000005239"/>
    </source>
</evidence>
<evidence type="ECO:0000256" key="6">
    <source>
        <dbReference type="ARBA" id="ARBA00022989"/>
    </source>
</evidence>
<sequence>MEANPEQLLDAKCPTDMIYQNSGGIDPCQRPVDYFDQKVQNNTINQLLKKQSRKRIANFWIRFCVFTVFICSSDDITTCSALVRQYGASVFLPILICAICVGIPLMYLEMGLGQFTSSNPIAIFSNMAPIGAGIGYTMVIISILDVFRQAHLTTIFANILYQSLHPLFLGDFYMTRCIFPYDADCIDPHIRCAGIGSSYYSRLELQTTTRKAQFHLTYKEENSQCVSNMQVKYAVRGLTAARLSQASGIERYIDLFLTNIGHNPDAPAVPAAAMDYNIAGIIIIALLMLMMYYDTSFIEGMGVFGTIIMCMNLYFNYSSMKSSNSNTYNNFIMARGSNFNDPEMWIAVLNYVLMAIQVGQAGHMTLASSNRFSNNCFRDAIAIAIIVTIVPYTAACYLTSNWEKFIVSQMSDMEDREKYWTAEGDANSGLKNTRNTVHITSTAIFGEGQLSAIFAMMTYFLSSTTIRMMVSFRALVRTFQEQFSAQLAITWKDVCRIFACLYLCLFMIANTSSMRLLLDSIRVGMVRAMPVIVFCYLVVVMFCYGIRRTFLDLNTMLFMADKRKEQAAKAAASKKVGVKGHDTAKGGMKRCSSLINIFIGISWSLSLVIMLFLAKTAWFGGIRASDIHSVDDRDNESVVTTIFIFSCALLSPMLLIGAIRFIHYLHEAFNGTLTIQFLFSPNAAYGPKDERHRFIVANETNSVRM</sequence>
<reference evidence="12" key="1">
    <citation type="journal article" date="2008" name="Nat. Genet.">
        <title>The Pristionchus pacificus genome provides a unique perspective on nematode lifestyle and parasitism.</title>
        <authorList>
            <person name="Dieterich C."/>
            <person name="Clifton S.W."/>
            <person name="Schuster L.N."/>
            <person name="Chinwalla A."/>
            <person name="Delehaunty K."/>
            <person name="Dinkelacker I."/>
            <person name="Fulton L."/>
            <person name="Fulton R."/>
            <person name="Godfrey J."/>
            <person name="Minx P."/>
            <person name="Mitreva M."/>
            <person name="Roeseler W."/>
            <person name="Tian H."/>
            <person name="Witte H."/>
            <person name="Yang S.P."/>
            <person name="Wilson R.K."/>
            <person name="Sommer R.J."/>
        </authorList>
    </citation>
    <scope>NUCLEOTIDE SEQUENCE [LARGE SCALE GENOMIC DNA]</scope>
    <source>
        <strain evidence="12">PS312</strain>
    </source>
</reference>
<dbReference type="GO" id="GO:1903804">
    <property type="term" value="P:glycine import across plasma membrane"/>
    <property type="evidence" value="ECO:0000318"/>
    <property type="project" value="GO_Central"/>
</dbReference>
<dbReference type="GO" id="GO:0015179">
    <property type="term" value="F:L-amino acid transmembrane transporter activity"/>
    <property type="evidence" value="ECO:0000318"/>
    <property type="project" value="GO_Central"/>
</dbReference>
<organism evidence="11 12">
    <name type="scientific">Pristionchus pacificus</name>
    <name type="common">Parasitic nematode worm</name>
    <dbReference type="NCBI Taxonomy" id="54126"/>
    <lineage>
        <taxon>Eukaryota</taxon>
        <taxon>Metazoa</taxon>
        <taxon>Ecdysozoa</taxon>
        <taxon>Nematoda</taxon>
        <taxon>Chromadorea</taxon>
        <taxon>Rhabditida</taxon>
        <taxon>Rhabditina</taxon>
        <taxon>Diplogasteromorpha</taxon>
        <taxon>Diplogasteroidea</taxon>
        <taxon>Neodiplogasteridae</taxon>
        <taxon>Pristionchus</taxon>
    </lineage>
</organism>
<evidence type="ECO:0000313" key="11">
    <source>
        <dbReference type="EnsemblMetazoa" id="PPA44051.1"/>
    </source>
</evidence>
<dbReference type="GO" id="GO:0005283">
    <property type="term" value="F:amino acid:sodium symporter activity"/>
    <property type="evidence" value="ECO:0000318"/>
    <property type="project" value="GO_Central"/>
</dbReference>
<dbReference type="EnsemblMetazoa" id="PPA44051.1">
    <property type="protein sequence ID" value="PPA44051.1"/>
    <property type="gene ID" value="WBGene00282420"/>
</dbReference>
<dbReference type="InterPro" id="IPR000175">
    <property type="entry name" value="Na/ntran_symport"/>
</dbReference>
<dbReference type="GO" id="GO:0046872">
    <property type="term" value="F:metal ion binding"/>
    <property type="evidence" value="ECO:0007669"/>
    <property type="project" value="UniProtKB-KW"/>
</dbReference>
<feature type="disulfide bond" evidence="10">
    <location>
        <begin position="177"/>
        <end position="185"/>
    </location>
</feature>
<dbReference type="GO" id="GO:0005886">
    <property type="term" value="C:plasma membrane"/>
    <property type="evidence" value="ECO:0000318"/>
    <property type="project" value="GO_Central"/>
</dbReference>
<keyword evidence="7" id="KW-0472">Membrane</keyword>
<accession>A0A8R1Z0H5</accession>
<keyword evidence="10" id="KW-1015">Disulfide bond</keyword>
<name>A0A2A6BLB4_PRIPA</name>
<comment type="similarity">
    <text evidence="2">Belongs to the sodium:neurotransmitter symporter (SNF) (TC 2.A.22) family.</text>
</comment>
<feature type="binding site" evidence="9">
    <location>
        <position position="461"/>
    </location>
    <ligand>
        <name>Na(+)</name>
        <dbReference type="ChEBI" id="CHEBI:29101"/>
        <label>1</label>
    </ligand>
</feature>
<dbReference type="Proteomes" id="UP000005239">
    <property type="component" value="Unassembled WGS sequence"/>
</dbReference>
<evidence type="ECO:0000256" key="8">
    <source>
        <dbReference type="ARBA" id="ARBA00023180"/>
    </source>
</evidence>
<keyword evidence="12" id="KW-1185">Reference proteome</keyword>
<dbReference type="AlphaFoldDB" id="A0A2A6BLB4"/>
<dbReference type="OrthoDB" id="6581954at2759"/>
<keyword evidence="3" id="KW-0813">Transport</keyword>
<keyword evidence="6" id="KW-1133">Transmembrane helix</keyword>
<dbReference type="GO" id="GO:0035725">
    <property type="term" value="P:sodium ion transmembrane transport"/>
    <property type="evidence" value="ECO:0000318"/>
    <property type="project" value="GO_Central"/>
</dbReference>
<dbReference type="InterPro" id="IPR037272">
    <property type="entry name" value="SNS_sf"/>
</dbReference>
<dbReference type="Pfam" id="PF00209">
    <property type="entry name" value="SNF"/>
    <property type="match status" value="1"/>
</dbReference>
<reference evidence="11" key="2">
    <citation type="submission" date="2022-06" db="UniProtKB">
        <authorList>
            <consortium name="EnsemblMetazoa"/>
        </authorList>
    </citation>
    <scope>IDENTIFICATION</scope>
    <source>
        <strain evidence="11">PS312</strain>
    </source>
</reference>
<evidence type="ECO:0000256" key="3">
    <source>
        <dbReference type="ARBA" id="ARBA00022448"/>
    </source>
</evidence>
<proteinExistence type="inferred from homology"/>
<accession>A0A2A6BLB4</accession>
<evidence type="ECO:0000256" key="1">
    <source>
        <dbReference type="ARBA" id="ARBA00004141"/>
    </source>
</evidence>
<keyword evidence="9" id="KW-0915">Sodium</keyword>
<evidence type="ECO:0000256" key="10">
    <source>
        <dbReference type="PIRSR" id="PIRSR600175-2"/>
    </source>
</evidence>
<evidence type="ECO:0000256" key="5">
    <source>
        <dbReference type="ARBA" id="ARBA00022847"/>
    </source>
</evidence>
<evidence type="ECO:0000256" key="7">
    <source>
        <dbReference type="ARBA" id="ARBA00023136"/>
    </source>
</evidence>
<dbReference type="PANTHER" id="PTHR11616">
    <property type="entry name" value="SODIUM/CHLORIDE DEPENDENT TRANSPORTER"/>
    <property type="match status" value="1"/>
</dbReference>
<keyword evidence="9" id="KW-0479">Metal-binding</keyword>